<evidence type="ECO:0000313" key="3">
    <source>
        <dbReference type="Proteomes" id="UP000053664"/>
    </source>
</evidence>
<feature type="compositionally biased region" description="Low complexity" evidence="1">
    <location>
        <begin position="560"/>
        <end position="589"/>
    </location>
</feature>
<feature type="compositionally biased region" description="Polar residues" evidence="1">
    <location>
        <begin position="510"/>
        <end position="526"/>
    </location>
</feature>
<evidence type="ECO:0000313" key="2">
    <source>
        <dbReference type="EMBL" id="EPQ28594.1"/>
    </source>
</evidence>
<dbReference type="AlphaFoldDB" id="A0A061H821"/>
<dbReference type="EMBL" id="KE361634">
    <property type="protein sequence ID" value="EPQ28594.1"/>
    <property type="molecule type" value="Genomic_DNA"/>
</dbReference>
<dbReference type="KEGG" id="pfp:PFL1_03897"/>
<dbReference type="SUPFAM" id="SSF57997">
    <property type="entry name" value="Tropomyosin"/>
    <property type="match status" value="1"/>
</dbReference>
<feature type="region of interest" description="Disordered" evidence="1">
    <location>
        <begin position="1"/>
        <end position="21"/>
    </location>
</feature>
<feature type="compositionally biased region" description="Acidic residues" evidence="1">
    <location>
        <begin position="113"/>
        <end position="122"/>
    </location>
</feature>
<feature type="compositionally biased region" description="Low complexity" evidence="1">
    <location>
        <begin position="1"/>
        <end position="16"/>
    </location>
</feature>
<gene>
    <name evidence="2" type="ORF">PFL1_03897</name>
</gene>
<sequence>MEPALGAPFGGDAAPAAKDDPNLRKRVETLFHDFANGSEVVKVRDLPNMFETFQRIQGQPFLQPQDHANFLVFAGENPDIPVHAEDLVSLVLKHEAARSPLHSPAMEQRPDTDNDTSSDEDAAPGTVFKGRATGSPSFSRPPPPRLRGRHSSAGERSSNRSPRVSDAAYVGSPLARTKESLTPPPSVDIDAVQRDLLESQRRIAQLEEELAEQAQNLDLLRRQLRDEEGRMSGLERQLEDRASTIDKLNEQLADREQKLEKVHGLEDNYETRMYELQEHSDELASQLKEAAKENKELRIKSQSRQTYIERLESEMSELQKKRQEDEAAYRKLRNDHDGLRKDHNRLQKEREDQCDTTERIRQQLIKETERVERKQEEVDRLAFQVQEKEADMQRADRRIAELEGQLEPLEEALAGSRSTNSDLQNMIEMLREGDTDTESLVGKHRRLGSEMHEVTGRTPSEVSDARSEASSIPSAPASASEHDSGLDSDDDDSHSAAVTEAEGDAGSMIDMSTGSPPQSDRPSTPTLAAKPEEARTVDMDDERGAAPGPLRDSQTDESKALLSGAGLEEEAAAPASTTTPPPAAASSEAGLDEDSQTTPKMLAASSSDDVAPITLDAPPSKPAQRRPGTLLPFAIKPTALIDRTRALLRDRKAAWTRIPALDRSVLRRTELYFAISAVVVGILLGGLLAPQLHWCRPGFASPSSSSAAPAAAGATAGLSREEVYAFHTANTMSMPYAFAPDFGESGLFSPTPPPRAWYARVFGLGGARGEPDFFIPT</sequence>
<dbReference type="eggNOG" id="ENOG502SY33">
    <property type="taxonomic scope" value="Eukaryota"/>
</dbReference>
<dbReference type="RefSeq" id="XP_007879611.1">
    <property type="nucleotide sequence ID" value="XM_007881420.1"/>
</dbReference>
<feature type="region of interest" description="Disordered" evidence="1">
    <location>
        <begin position="318"/>
        <end position="354"/>
    </location>
</feature>
<feature type="region of interest" description="Disordered" evidence="1">
    <location>
        <begin position="99"/>
        <end position="187"/>
    </location>
</feature>
<name>A0A061H821_9BASI</name>
<dbReference type="PANTHER" id="PTHR23159">
    <property type="entry name" value="CENTROSOMAL PROTEIN 2"/>
    <property type="match status" value="1"/>
</dbReference>
<dbReference type="GeneID" id="19318004"/>
<dbReference type="Gene3D" id="1.10.287.1490">
    <property type="match status" value="1"/>
</dbReference>
<feature type="compositionally biased region" description="Basic and acidic residues" evidence="1">
    <location>
        <begin position="530"/>
        <end position="544"/>
    </location>
</feature>
<organism evidence="2 3">
    <name type="scientific">Pseudozyma flocculosa PF-1</name>
    <dbReference type="NCBI Taxonomy" id="1277687"/>
    <lineage>
        <taxon>Eukaryota</taxon>
        <taxon>Fungi</taxon>
        <taxon>Dikarya</taxon>
        <taxon>Basidiomycota</taxon>
        <taxon>Ustilaginomycotina</taxon>
        <taxon>Ustilaginomycetes</taxon>
        <taxon>Ustilaginales</taxon>
        <taxon>Ustilaginaceae</taxon>
        <taxon>Pseudozyma</taxon>
    </lineage>
</organism>
<accession>A0A061H821</accession>
<protein>
    <submittedName>
        <fullName evidence="2">Uncharacterized protein</fullName>
    </submittedName>
</protein>
<dbReference type="PANTHER" id="PTHR23159:SF31">
    <property type="entry name" value="CENTROSOME-ASSOCIATED PROTEIN CEP250 ISOFORM X1"/>
    <property type="match status" value="1"/>
</dbReference>
<dbReference type="HOGENOM" id="CLU_360201_0_0_1"/>
<reference evidence="2 3" key="1">
    <citation type="journal article" date="2013" name="Plant Cell">
        <title>The transition from a phytopathogenic smut ancestor to an anamorphic biocontrol agent deciphered by comparative whole-genome analysis.</title>
        <authorList>
            <person name="Lefebvre F."/>
            <person name="Joly D.L."/>
            <person name="Labbe C."/>
            <person name="Teichmann B."/>
            <person name="Linning R."/>
            <person name="Belzile F."/>
            <person name="Bakkeren G."/>
            <person name="Belanger R.R."/>
        </authorList>
    </citation>
    <scope>NUCLEOTIDE SEQUENCE [LARGE SCALE GENOMIC DNA]</scope>
    <source>
        <strain evidence="2 3">PF-1</strain>
    </source>
</reference>
<feature type="compositionally biased region" description="Polar residues" evidence="1">
    <location>
        <begin position="596"/>
        <end position="608"/>
    </location>
</feature>
<evidence type="ECO:0000256" key="1">
    <source>
        <dbReference type="SAM" id="MobiDB-lite"/>
    </source>
</evidence>
<proteinExistence type="predicted"/>
<feature type="region of interest" description="Disordered" evidence="1">
    <location>
        <begin position="445"/>
        <end position="628"/>
    </location>
</feature>
<dbReference type="Proteomes" id="UP000053664">
    <property type="component" value="Unassembled WGS sequence"/>
</dbReference>
<feature type="compositionally biased region" description="Low complexity" evidence="1">
    <location>
        <begin position="468"/>
        <end position="479"/>
    </location>
</feature>